<sequence length="70" mass="7541">MLIDGVPAAPFSLPIHCCGTRRSFPLTGPSRLARPARANPLLSSPGQRCCFASRQDYVAELRGRSGRRGS</sequence>
<dbReference type="EMBL" id="AMZH03027776">
    <property type="protein sequence ID" value="RRT33999.1"/>
    <property type="molecule type" value="Genomic_DNA"/>
</dbReference>
<evidence type="ECO:0000313" key="1">
    <source>
        <dbReference type="EMBL" id="RRT33999.1"/>
    </source>
</evidence>
<gene>
    <name evidence="1" type="ORF">B296_00049950</name>
</gene>
<evidence type="ECO:0000313" key="2">
    <source>
        <dbReference type="Proteomes" id="UP000287651"/>
    </source>
</evidence>
<dbReference type="Proteomes" id="UP000287651">
    <property type="component" value="Unassembled WGS sequence"/>
</dbReference>
<name>A0A426X3F9_ENSVE</name>
<proteinExistence type="predicted"/>
<reference evidence="1 2" key="1">
    <citation type="journal article" date="2014" name="Agronomy (Basel)">
        <title>A Draft Genome Sequence for Ensete ventricosum, the Drought-Tolerant Tree Against Hunger.</title>
        <authorList>
            <person name="Harrison J."/>
            <person name="Moore K.A."/>
            <person name="Paszkiewicz K."/>
            <person name="Jones T."/>
            <person name="Grant M."/>
            <person name="Ambacheew D."/>
            <person name="Muzemil S."/>
            <person name="Studholme D.J."/>
        </authorList>
    </citation>
    <scope>NUCLEOTIDE SEQUENCE [LARGE SCALE GENOMIC DNA]</scope>
</reference>
<organism evidence="1 2">
    <name type="scientific">Ensete ventricosum</name>
    <name type="common">Abyssinian banana</name>
    <name type="synonym">Musa ensete</name>
    <dbReference type="NCBI Taxonomy" id="4639"/>
    <lineage>
        <taxon>Eukaryota</taxon>
        <taxon>Viridiplantae</taxon>
        <taxon>Streptophyta</taxon>
        <taxon>Embryophyta</taxon>
        <taxon>Tracheophyta</taxon>
        <taxon>Spermatophyta</taxon>
        <taxon>Magnoliopsida</taxon>
        <taxon>Liliopsida</taxon>
        <taxon>Zingiberales</taxon>
        <taxon>Musaceae</taxon>
        <taxon>Ensete</taxon>
    </lineage>
</organism>
<accession>A0A426X3F9</accession>
<protein>
    <submittedName>
        <fullName evidence="1">Uncharacterized protein</fullName>
    </submittedName>
</protein>
<dbReference type="AlphaFoldDB" id="A0A426X3F9"/>
<comment type="caution">
    <text evidence="1">The sequence shown here is derived from an EMBL/GenBank/DDBJ whole genome shotgun (WGS) entry which is preliminary data.</text>
</comment>